<organism evidence="1 2">
    <name type="scientific">Photobacterium swingsii</name>
    <dbReference type="NCBI Taxonomy" id="680026"/>
    <lineage>
        <taxon>Bacteria</taxon>
        <taxon>Pseudomonadati</taxon>
        <taxon>Pseudomonadota</taxon>
        <taxon>Gammaproteobacteria</taxon>
        <taxon>Vibrionales</taxon>
        <taxon>Vibrionaceae</taxon>
        <taxon>Photobacterium</taxon>
    </lineage>
</organism>
<dbReference type="Proteomes" id="UP000240481">
    <property type="component" value="Unassembled WGS sequence"/>
</dbReference>
<reference evidence="1 2" key="1">
    <citation type="submission" date="2018-01" db="EMBL/GenBank/DDBJ databases">
        <title>Whole genome sequencing of Histamine producing bacteria.</title>
        <authorList>
            <person name="Butler K."/>
        </authorList>
    </citation>
    <scope>NUCLEOTIDE SEQUENCE [LARGE SCALE GENOMIC DNA]</scope>
    <source>
        <strain evidence="1 2">DSM 24669</strain>
    </source>
</reference>
<name>A0A0J8V8M0_9GAMM</name>
<sequence>MQQDHFVELVKELSQKENLPQVLDALKAVEDQEVAEAAASLTGQFSLAEIEGEKRIYHVFTEANDDGEEQEYAEWVMNEGDDVMVFVAWFFYAMFEMKQKDTYQAAGRTYQQPKRR</sequence>
<protein>
    <submittedName>
        <fullName evidence="1">Uncharacterized protein</fullName>
    </submittedName>
</protein>
<dbReference type="AlphaFoldDB" id="A0A0J8V8M0"/>
<proteinExistence type="predicted"/>
<accession>A0A0J8V8M0</accession>
<evidence type="ECO:0000313" key="1">
    <source>
        <dbReference type="EMBL" id="PSW22855.1"/>
    </source>
</evidence>
<dbReference type="OrthoDB" id="5816727at2"/>
<dbReference type="RefSeq" id="WP_048899628.1">
    <property type="nucleotide sequence ID" value="NZ_AP024853.1"/>
</dbReference>
<dbReference type="EMBL" id="PYLZ01000011">
    <property type="protein sequence ID" value="PSW22855.1"/>
    <property type="molecule type" value="Genomic_DNA"/>
</dbReference>
<keyword evidence="2" id="KW-1185">Reference proteome</keyword>
<comment type="caution">
    <text evidence="1">The sequence shown here is derived from an EMBL/GenBank/DDBJ whole genome shotgun (WGS) entry which is preliminary data.</text>
</comment>
<gene>
    <name evidence="1" type="ORF">C9I94_18945</name>
</gene>
<evidence type="ECO:0000313" key="2">
    <source>
        <dbReference type="Proteomes" id="UP000240481"/>
    </source>
</evidence>